<dbReference type="Proteomes" id="UP000034562">
    <property type="component" value="Unassembled WGS sequence"/>
</dbReference>
<dbReference type="InterPro" id="IPR027417">
    <property type="entry name" value="P-loop_NTPase"/>
</dbReference>
<keyword evidence="3" id="KW-0812">Transmembrane</keyword>
<evidence type="ECO:0000256" key="6">
    <source>
        <dbReference type="ARBA" id="ARBA00023180"/>
    </source>
</evidence>
<comment type="subcellular location">
    <subcellularLocation>
        <location evidence="1">Membrane</location>
        <topology evidence="1">Single-pass membrane protein</topology>
    </subcellularLocation>
</comment>
<protein>
    <submittedName>
        <fullName evidence="7">Sulfotransferase family</fullName>
    </submittedName>
</protein>
<sequence length="223" mass="27169">MIISIHIPKNAGVSFYSTLKDIYKNRLQIDYQDKIGSIEYLRRNFEKYPKIKNYTTIIHGHFQAEKYLKKYPHAQFITWFRDPVERIVSLYYFWKRKPDYKNSTCVKMLEKKFSLLEFASMPEVRDMQPYLIKPLNLTDFKFFGIVEHYYMSMFLFKSSMGIRKLNIHYENVNPNKKNEMYNTSREERKRIRNLNREGARLYQKAKLLFYARFLFAVLNRLIV</sequence>
<dbReference type="Gene3D" id="3.40.50.300">
    <property type="entry name" value="P-loop containing nucleotide triphosphate hydrolases"/>
    <property type="match status" value="2"/>
</dbReference>
<evidence type="ECO:0000256" key="4">
    <source>
        <dbReference type="ARBA" id="ARBA00022989"/>
    </source>
</evidence>
<accession>A0A0G0W586</accession>
<keyword evidence="4" id="KW-1133">Transmembrane helix</keyword>
<evidence type="ECO:0000256" key="5">
    <source>
        <dbReference type="ARBA" id="ARBA00023136"/>
    </source>
</evidence>
<reference evidence="7 8" key="1">
    <citation type="journal article" date="2015" name="Nature">
        <title>rRNA introns, odd ribosomes, and small enigmatic genomes across a large radiation of phyla.</title>
        <authorList>
            <person name="Brown C.T."/>
            <person name="Hug L.A."/>
            <person name="Thomas B.C."/>
            <person name="Sharon I."/>
            <person name="Castelle C.J."/>
            <person name="Singh A."/>
            <person name="Wilkins M.J."/>
            <person name="Williams K.H."/>
            <person name="Banfield J.F."/>
        </authorList>
    </citation>
    <scope>NUCLEOTIDE SEQUENCE [LARGE SCALE GENOMIC DNA]</scope>
</reference>
<keyword evidence="2 7" id="KW-0808">Transferase</keyword>
<organism evidence="7 8">
    <name type="scientific">Candidatus Woesebacteria bacterium GW2011_GWA2_40_7b</name>
    <dbReference type="NCBI Taxonomy" id="1618563"/>
    <lineage>
        <taxon>Bacteria</taxon>
        <taxon>Candidatus Woeseibacteriota</taxon>
    </lineage>
</organism>
<dbReference type="STRING" id="1618563.UU12_C0021G0009"/>
<comment type="caution">
    <text evidence="7">The sequence shown here is derived from an EMBL/GenBank/DDBJ whole genome shotgun (WGS) entry which is preliminary data.</text>
</comment>
<keyword evidence="5" id="KW-0472">Membrane</keyword>
<evidence type="ECO:0000256" key="1">
    <source>
        <dbReference type="ARBA" id="ARBA00004167"/>
    </source>
</evidence>
<dbReference type="GO" id="GO:0017095">
    <property type="term" value="F:heparan sulfate 6-sulfotransferase activity"/>
    <property type="evidence" value="ECO:0007669"/>
    <property type="project" value="TreeGrafter"/>
</dbReference>
<evidence type="ECO:0000313" key="7">
    <source>
        <dbReference type="EMBL" id="KKR70442.1"/>
    </source>
</evidence>
<evidence type="ECO:0000256" key="2">
    <source>
        <dbReference type="ARBA" id="ARBA00022679"/>
    </source>
</evidence>
<dbReference type="SUPFAM" id="SSF52540">
    <property type="entry name" value="P-loop containing nucleoside triphosphate hydrolases"/>
    <property type="match status" value="1"/>
</dbReference>
<dbReference type="EMBL" id="LBZK01000021">
    <property type="protein sequence ID" value="KKR70442.1"/>
    <property type="molecule type" value="Genomic_DNA"/>
</dbReference>
<dbReference type="PANTHER" id="PTHR12812:SF0">
    <property type="entry name" value="HEPARAN-SULFATE 6-O-SULFOTRANSFERASE"/>
    <property type="match status" value="1"/>
</dbReference>
<dbReference type="GO" id="GO:0016020">
    <property type="term" value="C:membrane"/>
    <property type="evidence" value="ECO:0007669"/>
    <property type="project" value="UniProtKB-SubCell"/>
</dbReference>
<gene>
    <name evidence="7" type="ORF">UU12_C0021G0009</name>
</gene>
<proteinExistence type="predicted"/>
<dbReference type="InterPro" id="IPR010635">
    <property type="entry name" value="Heparan_SO4-6-sulfoTrfase"/>
</dbReference>
<evidence type="ECO:0000256" key="3">
    <source>
        <dbReference type="ARBA" id="ARBA00022692"/>
    </source>
</evidence>
<dbReference type="PANTHER" id="PTHR12812">
    <property type="entry name" value="HEPARAN SULFATE 6-O-SULFOTRANSFERASE 3"/>
    <property type="match status" value="1"/>
</dbReference>
<dbReference type="AlphaFoldDB" id="A0A0G0W586"/>
<name>A0A0G0W586_9BACT</name>
<evidence type="ECO:0000313" key="8">
    <source>
        <dbReference type="Proteomes" id="UP000034562"/>
    </source>
</evidence>
<keyword evidence="6" id="KW-0325">Glycoprotein</keyword>